<dbReference type="eggNOG" id="COG0339">
    <property type="taxonomic scope" value="Bacteria"/>
</dbReference>
<evidence type="ECO:0000259" key="10">
    <source>
        <dbReference type="Pfam" id="PF01432"/>
    </source>
</evidence>
<dbReference type="KEGG" id="nlc:EBAPG3_000755"/>
<comment type="similarity">
    <text evidence="1 9">Belongs to the peptidase M3 family.</text>
</comment>
<evidence type="ECO:0000256" key="9">
    <source>
        <dbReference type="RuleBase" id="RU003435"/>
    </source>
</evidence>
<feature type="domain" description="Oligopeptidase A N-terminal" evidence="11">
    <location>
        <begin position="43"/>
        <end position="149"/>
    </location>
</feature>
<dbReference type="InterPro" id="IPR024077">
    <property type="entry name" value="Neurolysin/TOP_dom2"/>
</dbReference>
<keyword evidence="6 9" id="KW-0482">Metalloprotease</keyword>
<name>A0A1W6SKV3_9PROT</name>
<dbReference type="Gene3D" id="3.40.390.10">
    <property type="entry name" value="Collagenase (Catalytic Domain)"/>
    <property type="match status" value="1"/>
</dbReference>
<dbReference type="PANTHER" id="PTHR11804:SF84">
    <property type="entry name" value="SACCHAROLYSIN"/>
    <property type="match status" value="1"/>
</dbReference>
<evidence type="ECO:0000256" key="3">
    <source>
        <dbReference type="ARBA" id="ARBA00022723"/>
    </source>
</evidence>
<gene>
    <name evidence="12" type="ORF">EBAPG3_000755</name>
</gene>
<dbReference type="OrthoDB" id="9773538at2"/>
<keyword evidence="3 9" id="KW-0479">Metal-binding</keyword>
<organism evidence="12 13">
    <name type="scientific">Nitrosospira lacus</name>
    <dbReference type="NCBI Taxonomy" id="1288494"/>
    <lineage>
        <taxon>Bacteria</taxon>
        <taxon>Pseudomonadati</taxon>
        <taxon>Pseudomonadota</taxon>
        <taxon>Betaproteobacteria</taxon>
        <taxon>Nitrosomonadales</taxon>
        <taxon>Nitrosomonadaceae</taxon>
        <taxon>Nitrosospira</taxon>
    </lineage>
</organism>
<dbReference type="SUPFAM" id="SSF55486">
    <property type="entry name" value="Metalloproteases ('zincins'), catalytic domain"/>
    <property type="match status" value="1"/>
</dbReference>
<evidence type="ECO:0000259" key="11">
    <source>
        <dbReference type="Pfam" id="PF19310"/>
    </source>
</evidence>
<dbReference type="EC" id="3.4.24.70" evidence="8"/>
<comment type="cofactor">
    <cofactor evidence="9">
        <name>Zn(2+)</name>
        <dbReference type="ChEBI" id="CHEBI:29105"/>
    </cofactor>
    <text evidence="9">Binds 1 zinc ion.</text>
</comment>
<feature type="domain" description="Peptidase M3A/M3B catalytic" evidence="10">
    <location>
        <begin position="222"/>
        <end position="687"/>
    </location>
</feature>
<protein>
    <recommendedName>
        <fullName evidence="8">oligopeptidase A</fullName>
        <ecNumber evidence="8">3.4.24.70</ecNumber>
    </recommendedName>
</protein>
<evidence type="ECO:0000313" key="13">
    <source>
        <dbReference type="Proteomes" id="UP000012179"/>
    </source>
</evidence>
<evidence type="ECO:0000256" key="4">
    <source>
        <dbReference type="ARBA" id="ARBA00022801"/>
    </source>
</evidence>
<dbReference type="AlphaFoldDB" id="A0A1W6SKV3"/>
<dbReference type="GO" id="GO:0006508">
    <property type="term" value="P:proteolysis"/>
    <property type="evidence" value="ECO:0007669"/>
    <property type="project" value="UniProtKB-KW"/>
</dbReference>
<dbReference type="Proteomes" id="UP000012179">
    <property type="component" value="Chromosome"/>
</dbReference>
<evidence type="ECO:0000256" key="2">
    <source>
        <dbReference type="ARBA" id="ARBA00022670"/>
    </source>
</evidence>
<evidence type="ECO:0000256" key="6">
    <source>
        <dbReference type="ARBA" id="ARBA00023049"/>
    </source>
</evidence>
<dbReference type="PANTHER" id="PTHR11804">
    <property type="entry name" value="PROTEASE M3 THIMET OLIGOPEPTIDASE-RELATED"/>
    <property type="match status" value="1"/>
</dbReference>
<keyword evidence="4 9" id="KW-0378">Hydrolase</keyword>
<keyword evidence="5 9" id="KW-0862">Zinc</keyword>
<dbReference type="GO" id="GO:0006518">
    <property type="term" value="P:peptide metabolic process"/>
    <property type="evidence" value="ECO:0007669"/>
    <property type="project" value="TreeGrafter"/>
</dbReference>
<evidence type="ECO:0000313" key="12">
    <source>
        <dbReference type="EMBL" id="ARO86423.1"/>
    </source>
</evidence>
<keyword evidence="13" id="KW-1185">Reference proteome</keyword>
<evidence type="ECO:0000256" key="8">
    <source>
        <dbReference type="ARBA" id="ARBA00026100"/>
    </source>
</evidence>
<evidence type="ECO:0000256" key="7">
    <source>
        <dbReference type="ARBA" id="ARBA00024603"/>
    </source>
</evidence>
<proteinExistence type="inferred from homology"/>
<dbReference type="InterPro" id="IPR045666">
    <property type="entry name" value="OpdA_N"/>
</dbReference>
<dbReference type="GO" id="GO:0004222">
    <property type="term" value="F:metalloendopeptidase activity"/>
    <property type="evidence" value="ECO:0007669"/>
    <property type="project" value="UniProtKB-EC"/>
</dbReference>
<dbReference type="EMBL" id="CP021106">
    <property type="protein sequence ID" value="ARO86423.1"/>
    <property type="molecule type" value="Genomic_DNA"/>
</dbReference>
<dbReference type="InterPro" id="IPR045090">
    <property type="entry name" value="Pept_M3A_M3B"/>
</dbReference>
<keyword evidence="2 9" id="KW-0645">Protease</keyword>
<dbReference type="Pfam" id="PF19310">
    <property type="entry name" value="TOP_N"/>
    <property type="match status" value="1"/>
</dbReference>
<evidence type="ECO:0000256" key="5">
    <source>
        <dbReference type="ARBA" id="ARBA00022833"/>
    </source>
</evidence>
<dbReference type="InterPro" id="IPR001567">
    <property type="entry name" value="Pept_M3A_M3B_dom"/>
</dbReference>
<dbReference type="GO" id="GO:0046872">
    <property type="term" value="F:metal ion binding"/>
    <property type="evidence" value="ECO:0007669"/>
    <property type="project" value="UniProtKB-UniRule"/>
</dbReference>
<dbReference type="RefSeq" id="WP_004180669.1">
    <property type="nucleotide sequence ID" value="NZ_CP021106.3"/>
</dbReference>
<dbReference type="Pfam" id="PF01432">
    <property type="entry name" value="Peptidase_M3"/>
    <property type="match status" value="1"/>
</dbReference>
<evidence type="ECO:0000256" key="1">
    <source>
        <dbReference type="ARBA" id="ARBA00006040"/>
    </source>
</evidence>
<dbReference type="Gene3D" id="1.10.1370.10">
    <property type="entry name" value="Neurolysin, domain 3"/>
    <property type="match status" value="1"/>
</dbReference>
<sequence length="691" mass="78318">MTNPLLDFSGLPRFADIRTEHITPAVTLLLADNRAIIARIRDDTAMPTWRNFVQPLDDANERLSRAWGQVAHLNAVVNSPELREIYNANLPYVTQYYAELSQDPALFEKFKQLRNGSEFESLNRARKKIVENELRDFRLGGAELQSQEKKRFLEIQEELSALSSRFNDNLLDATNSFMLHVENADELSGIPADVLETARETAAKEGTPGWKFTLHAPSYMPIMQYADNRALREKMYHAYSTRASELGKVEWNNTPLISKILELREEEARMLGFECYAEASLVTKMASTPKQVLDFLGELATKARPYAERDLEELSRFAAGKLQLGKLEAWDLAYASEKLRLDRYAFSEQEVKQYFPESSVLRGMFALVENLYGIVISPPPEAAGIQLWHPDVKFFMIRDSEGNLIGQFYLDLYARPGKRGGGWMDDAINRRRIGTGELSIQAPVAYLTCNFSAPVPLNGQIRPALFTHDEVITLFHEFGHGLHHLLTQVEDLGVSGINGVEWDAVELPSQFMENFCWEREVLMNMTNHVDTGEPIPRVLFDKMLAARNFQSGLQMLRQIEFALFDMRLHSDFNPRGKKTVQQLLDEIRARVAVVIPPPFNRFPNSFSHIFGGGYAAGYYSYKWAEVLSADAYSLFEESNDGELINAKTGARFRNEILAVGGSRPALESFIAFRGRGPKIDALLRHHGMAEA</sequence>
<reference evidence="12 13" key="1">
    <citation type="journal article" date="2015" name="Int. J. Syst. Evol. Microbiol.">
        <title>Nitrosospira lacus sp. nov., a psychrotolerant, ammonia-oxidizing bacterium from sandy lake sediment.</title>
        <authorList>
            <person name="Urakawa H."/>
            <person name="Garcia J.C."/>
            <person name="Nielsen J.L."/>
            <person name="Le V.Q."/>
            <person name="Kozlowski J.A."/>
            <person name="Stein L.Y."/>
            <person name="Lim C.K."/>
            <person name="Pommerening-Roser A."/>
            <person name="Martens-Habbena W."/>
            <person name="Stahl D.A."/>
            <person name="Klotz M.G."/>
        </authorList>
    </citation>
    <scope>NUCLEOTIDE SEQUENCE [LARGE SCALE GENOMIC DNA]</scope>
    <source>
        <strain evidence="12 13">APG3</strain>
    </source>
</reference>
<dbReference type="CDD" id="cd06456">
    <property type="entry name" value="M3A_DCP"/>
    <property type="match status" value="1"/>
</dbReference>
<dbReference type="InterPro" id="IPR034005">
    <property type="entry name" value="M3A_DCP"/>
</dbReference>
<dbReference type="FunFam" id="3.40.390.10:FF:000009">
    <property type="entry name" value="Oligopeptidase A"/>
    <property type="match status" value="1"/>
</dbReference>
<comment type="catalytic activity">
    <reaction evidence="7">
        <text>Hydrolysis of oligopeptides, with broad specificity. Gly or Ala commonly occur as P1 or P1' residues, but more distant residues are also important, as is shown by the fact that Z-Gly-Pro-Gly-|-Gly-Pro-Ala is cleaved, but not Z-(Gly)(5).</text>
        <dbReference type="EC" id="3.4.24.70"/>
    </reaction>
</comment>
<dbReference type="GO" id="GO:0005829">
    <property type="term" value="C:cytosol"/>
    <property type="evidence" value="ECO:0007669"/>
    <property type="project" value="UniProtKB-ARBA"/>
</dbReference>
<dbReference type="InterPro" id="IPR024079">
    <property type="entry name" value="MetalloPept_cat_dom_sf"/>
</dbReference>
<accession>A0A1W6SKV3</accession>